<name>A0A4R6U5R8_9BURK</name>
<dbReference type="Pfam" id="PF00023">
    <property type="entry name" value="Ank"/>
    <property type="match status" value="1"/>
</dbReference>
<accession>A0A4R6U5R8</accession>
<dbReference type="RefSeq" id="WP_133599060.1">
    <property type="nucleotide sequence ID" value="NZ_SNYL01000018.1"/>
</dbReference>
<dbReference type="PRINTS" id="PR01415">
    <property type="entry name" value="ANKYRIN"/>
</dbReference>
<dbReference type="PANTHER" id="PTHR24171">
    <property type="entry name" value="ANKYRIN REPEAT DOMAIN-CONTAINING PROTEIN 39-RELATED"/>
    <property type="match status" value="1"/>
</dbReference>
<keyword evidence="2 3" id="KW-0040">ANK repeat</keyword>
<dbReference type="GO" id="GO:0085020">
    <property type="term" value="P:protein K6-linked ubiquitination"/>
    <property type="evidence" value="ECO:0007669"/>
    <property type="project" value="TreeGrafter"/>
</dbReference>
<evidence type="ECO:0000313" key="4">
    <source>
        <dbReference type="EMBL" id="TDQ39845.1"/>
    </source>
</evidence>
<evidence type="ECO:0000256" key="2">
    <source>
        <dbReference type="ARBA" id="ARBA00023043"/>
    </source>
</evidence>
<dbReference type="GO" id="GO:0004842">
    <property type="term" value="F:ubiquitin-protein transferase activity"/>
    <property type="evidence" value="ECO:0007669"/>
    <property type="project" value="TreeGrafter"/>
</dbReference>
<dbReference type="InterPro" id="IPR036770">
    <property type="entry name" value="Ankyrin_rpt-contain_sf"/>
</dbReference>
<proteinExistence type="predicted"/>
<comment type="caution">
    <text evidence="4">The sequence shown here is derived from an EMBL/GenBank/DDBJ whole genome shotgun (WGS) entry which is preliminary data.</text>
</comment>
<dbReference type="SMART" id="SM00248">
    <property type="entry name" value="ANK"/>
    <property type="match status" value="5"/>
</dbReference>
<dbReference type="PANTHER" id="PTHR24171:SF8">
    <property type="entry name" value="BRCA1-ASSOCIATED RING DOMAIN PROTEIN 1"/>
    <property type="match status" value="1"/>
</dbReference>
<gene>
    <name evidence="4" type="ORF">DFR43_11821</name>
</gene>
<feature type="repeat" description="ANK" evidence="3">
    <location>
        <begin position="167"/>
        <end position="199"/>
    </location>
</feature>
<reference evidence="4 5" key="1">
    <citation type="submission" date="2019-03" db="EMBL/GenBank/DDBJ databases">
        <title>Genomic Encyclopedia of Type Strains, Phase IV (KMG-IV): sequencing the most valuable type-strain genomes for metagenomic binning, comparative biology and taxonomic classification.</title>
        <authorList>
            <person name="Goeker M."/>
        </authorList>
    </citation>
    <scope>NUCLEOTIDE SEQUENCE [LARGE SCALE GENOMIC DNA]</scope>
    <source>
        <strain evidence="4 5">DSM 19605</strain>
    </source>
</reference>
<dbReference type="Gene3D" id="1.25.40.20">
    <property type="entry name" value="Ankyrin repeat-containing domain"/>
    <property type="match status" value="2"/>
</dbReference>
<dbReference type="InterPro" id="IPR002110">
    <property type="entry name" value="Ankyrin_rpt"/>
</dbReference>
<dbReference type="OrthoDB" id="198309at2"/>
<evidence type="ECO:0000313" key="5">
    <source>
        <dbReference type="Proteomes" id="UP000295510"/>
    </source>
</evidence>
<sequence>MPEKILINSFQKIIYLIAFSGFLLFHLPSAAQQGSYERFFTAILRDDVRTLERLAEAGFDLNAPSPDLEPPLFLAVKSESLRAARFLIERPEVNVDARGSADENALMIAALKGQLDLVEALIARRAQVNKPGWTPLHYAATHKGPNAPAITRLLLEHHAFIDAESPNKTTPLMMAAHYGHPMVVRILLEEGADPMARNEQGLTAIDFAHRAGRTDMAELIASFVRQRQPRGTW</sequence>
<keyword evidence="1" id="KW-0677">Repeat</keyword>
<dbReference type="AlphaFoldDB" id="A0A4R6U5R8"/>
<organism evidence="4 5">
    <name type="scientific">Tepidicella xavieri</name>
    <dbReference type="NCBI Taxonomy" id="360241"/>
    <lineage>
        <taxon>Bacteria</taxon>
        <taxon>Pseudomonadati</taxon>
        <taxon>Pseudomonadota</taxon>
        <taxon>Betaproteobacteria</taxon>
        <taxon>Burkholderiales</taxon>
        <taxon>Tepidicella</taxon>
    </lineage>
</organism>
<dbReference type="PROSITE" id="PS50088">
    <property type="entry name" value="ANK_REPEAT"/>
    <property type="match status" value="2"/>
</dbReference>
<protein>
    <submittedName>
        <fullName evidence="4">Uncharacterized protein</fullName>
    </submittedName>
</protein>
<dbReference type="SUPFAM" id="SSF48403">
    <property type="entry name" value="Ankyrin repeat"/>
    <property type="match status" value="1"/>
</dbReference>
<dbReference type="Pfam" id="PF12796">
    <property type="entry name" value="Ank_2"/>
    <property type="match status" value="1"/>
</dbReference>
<keyword evidence="5" id="KW-1185">Reference proteome</keyword>
<dbReference type="Proteomes" id="UP000295510">
    <property type="component" value="Unassembled WGS sequence"/>
</dbReference>
<dbReference type="PROSITE" id="PS50297">
    <property type="entry name" value="ANK_REP_REGION"/>
    <property type="match status" value="1"/>
</dbReference>
<dbReference type="EMBL" id="SNYL01000018">
    <property type="protein sequence ID" value="TDQ39845.1"/>
    <property type="molecule type" value="Genomic_DNA"/>
</dbReference>
<feature type="repeat" description="ANK" evidence="3">
    <location>
        <begin position="131"/>
        <end position="166"/>
    </location>
</feature>
<evidence type="ECO:0000256" key="3">
    <source>
        <dbReference type="PROSITE-ProRule" id="PRU00023"/>
    </source>
</evidence>
<evidence type="ECO:0000256" key="1">
    <source>
        <dbReference type="ARBA" id="ARBA00022737"/>
    </source>
</evidence>